<dbReference type="OrthoDB" id="329419at2"/>
<evidence type="ECO:0000256" key="1">
    <source>
        <dbReference type="SAM" id="MobiDB-lite"/>
    </source>
</evidence>
<comment type="caution">
    <text evidence="2">The sequence shown here is derived from an EMBL/GenBank/DDBJ whole genome shotgun (WGS) entry which is preliminary data.</text>
</comment>
<sequence>MNQSVVAVIDGTKARFFILEQAEVPEYQSGPNLVEKDSLANTANELHGKDLWSTTKTGRNRGAAGQAHGYDDHRQNHLNEFERSFAKEIVNKIVELTQAYHAQQLLLVAEPQILGLLREAIAPHLPKHLKIQELAKDLCKLKPLELHQYLADKELLPARKIVSR</sequence>
<reference evidence="2 3" key="1">
    <citation type="submission" date="2016-11" db="EMBL/GenBank/DDBJ databases">
        <title>Draft Genome Sequences of Nine Cyanobacterial Strains from Diverse Habitats.</title>
        <authorList>
            <person name="Zhu T."/>
            <person name="Hou S."/>
            <person name="Lu X."/>
            <person name="Hess W.R."/>
        </authorList>
    </citation>
    <scope>NUCLEOTIDE SEQUENCE [LARGE SCALE GENOMIC DNA]</scope>
    <source>
        <strain evidence="2 3">NIES-593</strain>
    </source>
</reference>
<name>A0A1U7HAN7_9CYAN</name>
<feature type="region of interest" description="Disordered" evidence="1">
    <location>
        <begin position="52"/>
        <end position="71"/>
    </location>
</feature>
<dbReference type="AlphaFoldDB" id="A0A1U7HAN7"/>
<gene>
    <name evidence="2" type="ORF">NIES593_18265</name>
</gene>
<organism evidence="2 3">
    <name type="scientific">Hydrococcus rivularis NIES-593</name>
    <dbReference type="NCBI Taxonomy" id="1921803"/>
    <lineage>
        <taxon>Bacteria</taxon>
        <taxon>Bacillati</taxon>
        <taxon>Cyanobacteriota</taxon>
        <taxon>Cyanophyceae</taxon>
        <taxon>Pleurocapsales</taxon>
        <taxon>Hydrococcaceae</taxon>
        <taxon>Hydrococcus</taxon>
    </lineage>
</organism>
<dbReference type="Proteomes" id="UP000186868">
    <property type="component" value="Unassembled WGS sequence"/>
</dbReference>
<dbReference type="RefSeq" id="WP_073600944.1">
    <property type="nucleotide sequence ID" value="NZ_MRCB01000028.1"/>
</dbReference>
<evidence type="ECO:0000313" key="3">
    <source>
        <dbReference type="Proteomes" id="UP000186868"/>
    </source>
</evidence>
<evidence type="ECO:0000313" key="2">
    <source>
        <dbReference type="EMBL" id="OKH20624.1"/>
    </source>
</evidence>
<dbReference type="InterPro" id="IPR019291">
    <property type="entry name" value="Host_attachment_protein"/>
</dbReference>
<protein>
    <submittedName>
        <fullName evidence="2">Host attachment protein</fullName>
    </submittedName>
</protein>
<proteinExistence type="predicted"/>
<dbReference type="Pfam" id="PF10116">
    <property type="entry name" value="Host_attach"/>
    <property type="match status" value="1"/>
</dbReference>
<keyword evidence="3" id="KW-1185">Reference proteome</keyword>
<dbReference type="STRING" id="1921803.NIES593_18265"/>
<accession>A0A1U7HAN7</accession>
<dbReference type="EMBL" id="MRCB01000028">
    <property type="protein sequence ID" value="OKH20624.1"/>
    <property type="molecule type" value="Genomic_DNA"/>
</dbReference>